<accession>A0A8H6VWD3</accession>
<keyword evidence="3" id="KW-1185">Reference proteome</keyword>
<dbReference type="GeneID" id="59350592"/>
<dbReference type="Proteomes" id="UP000636479">
    <property type="component" value="Unassembled WGS sequence"/>
</dbReference>
<dbReference type="AlphaFoldDB" id="A0A8H6VWD3"/>
<name>A0A8H6VWD3_9AGAR</name>
<dbReference type="RefSeq" id="XP_037215002.1">
    <property type="nucleotide sequence ID" value="XM_037368076.1"/>
</dbReference>
<protein>
    <submittedName>
        <fullName evidence="2">Uncharacterized protein</fullName>
    </submittedName>
</protein>
<proteinExistence type="predicted"/>
<dbReference type="EMBL" id="JACAZF010000011">
    <property type="protein sequence ID" value="KAF7292578.1"/>
    <property type="molecule type" value="Genomic_DNA"/>
</dbReference>
<dbReference type="EMBL" id="JACAZF010000011">
    <property type="protein sequence ID" value="KAF7292574.1"/>
    <property type="molecule type" value="Genomic_DNA"/>
</dbReference>
<comment type="caution">
    <text evidence="2">The sequence shown here is derived from an EMBL/GenBank/DDBJ whole genome shotgun (WGS) entry which is preliminary data.</text>
</comment>
<evidence type="ECO:0000313" key="1">
    <source>
        <dbReference type="EMBL" id="KAF7292574.1"/>
    </source>
</evidence>
<sequence>MSDCDGGSSHRRYGACHSLFSPLITLVANPFFPVVVPLNTQAVTGSISSGLANCWAPKAARTLSRLHLQPRLNTGFLAPPLEPPYFASVRTRAVALRFQKRHKGGKRRATVPPPSLKRRCIDIKVSTRSRVQTLLDLQPPSPSRPSLTVLPRLAPAARRRLKSLCVAVPDIIALLPCPTTYPRRPTPKLLHITRLWLPLPALA</sequence>
<reference evidence="2" key="1">
    <citation type="submission" date="2020-05" db="EMBL/GenBank/DDBJ databases">
        <title>Mycena genomes resolve the evolution of fungal bioluminescence.</title>
        <authorList>
            <person name="Tsai I.J."/>
        </authorList>
    </citation>
    <scope>NUCLEOTIDE SEQUENCE</scope>
    <source>
        <strain evidence="2">171206Taipei</strain>
    </source>
</reference>
<evidence type="ECO:0000313" key="3">
    <source>
        <dbReference type="Proteomes" id="UP000636479"/>
    </source>
</evidence>
<evidence type="ECO:0000313" key="2">
    <source>
        <dbReference type="EMBL" id="KAF7292578.1"/>
    </source>
</evidence>
<gene>
    <name evidence="1" type="ORF">MIND_01154700</name>
    <name evidence="2" type="ORF">MIND_01155200</name>
</gene>
<organism evidence="2 3">
    <name type="scientific">Mycena indigotica</name>
    <dbReference type="NCBI Taxonomy" id="2126181"/>
    <lineage>
        <taxon>Eukaryota</taxon>
        <taxon>Fungi</taxon>
        <taxon>Dikarya</taxon>
        <taxon>Basidiomycota</taxon>
        <taxon>Agaricomycotina</taxon>
        <taxon>Agaricomycetes</taxon>
        <taxon>Agaricomycetidae</taxon>
        <taxon>Agaricales</taxon>
        <taxon>Marasmiineae</taxon>
        <taxon>Mycenaceae</taxon>
        <taxon>Mycena</taxon>
    </lineage>
</organism>